<accession>A0AAE3L2P0</accession>
<feature type="transmembrane region" description="Helical" evidence="8">
    <location>
        <begin position="266"/>
        <end position="284"/>
    </location>
</feature>
<dbReference type="RefSeq" id="WP_257531032.1">
    <property type="nucleotide sequence ID" value="NZ_JANKAS010000006.1"/>
</dbReference>
<dbReference type="AlphaFoldDB" id="A0AAE3L2P0"/>
<dbReference type="EC" id="2.4.-.-" evidence="10"/>
<feature type="transmembrane region" description="Helical" evidence="8">
    <location>
        <begin position="166"/>
        <end position="187"/>
    </location>
</feature>
<feature type="transmembrane region" description="Helical" evidence="8">
    <location>
        <begin position="74"/>
        <end position="91"/>
    </location>
</feature>
<dbReference type="GO" id="GO:0009103">
    <property type="term" value="P:lipopolysaccharide biosynthetic process"/>
    <property type="evidence" value="ECO:0007669"/>
    <property type="project" value="UniProtKB-ARBA"/>
</dbReference>
<keyword evidence="11" id="KW-1185">Reference proteome</keyword>
<feature type="transmembrane region" description="Helical" evidence="8">
    <location>
        <begin position="314"/>
        <end position="333"/>
    </location>
</feature>
<comment type="subcellular location">
    <subcellularLocation>
        <location evidence="1">Cell membrane</location>
        <topology evidence="1">Multi-pass membrane protein</topology>
    </subcellularLocation>
</comment>
<keyword evidence="2" id="KW-1003">Cell membrane</keyword>
<feature type="domain" description="Glycosyltransferase RgtA/B/C/D-like" evidence="9">
    <location>
        <begin position="26"/>
        <end position="176"/>
    </location>
</feature>
<keyword evidence="7 8" id="KW-0472">Membrane</keyword>
<comment type="caution">
    <text evidence="10">The sequence shown here is derived from an EMBL/GenBank/DDBJ whole genome shotgun (WGS) entry which is preliminary data.</text>
</comment>
<evidence type="ECO:0000256" key="8">
    <source>
        <dbReference type="SAM" id="Phobius"/>
    </source>
</evidence>
<dbReference type="Pfam" id="PF13231">
    <property type="entry name" value="PMT_2"/>
    <property type="match status" value="1"/>
</dbReference>
<dbReference type="PANTHER" id="PTHR33908:SF11">
    <property type="entry name" value="MEMBRANE PROTEIN"/>
    <property type="match status" value="1"/>
</dbReference>
<dbReference type="GO" id="GO:0016763">
    <property type="term" value="F:pentosyltransferase activity"/>
    <property type="evidence" value="ECO:0007669"/>
    <property type="project" value="TreeGrafter"/>
</dbReference>
<dbReference type="Proteomes" id="UP001205748">
    <property type="component" value="Unassembled WGS sequence"/>
</dbReference>
<evidence type="ECO:0000313" key="10">
    <source>
        <dbReference type="EMBL" id="MCR1898934.1"/>
    </source>
</evidence>
<feature type="transmembrane region" description="Helical" evidence="8">
    <location>
        <begin position="143"/>
        <end position="159"/>
    </location>
</feature>
<dbReference type="EMBL" id="JANKAS010000006">
    <property type="protein sequence ID" value="MCR1898934.1"/>
    <property type="molecule type" value="Genomic_DNA"/>
</dbReference>
<gene>
    <name evidence="10" type="ORF">NSA47_08050</name>
</gene>
<evidence type="ECO:0000259" key="9">
    <source>
        <dbReference type="Pfam" id="PF13231"/>
    </source>
</evidence>
<keyword evidence="5 8" id="KW-0812">Transmembrane</keyword>
<dbReference type="InterPro" id="IPR050297">
    <property type="entry name" value="LipidA_mod_glycosyltrf_83"/>
</dbReference>
<feature type="transmembrane region" description="Helical" evidence="8">
    <location>
        <begin position="38"/>
        <end position="62"/>
    </location>
</feature>
<evidence type="ECO:0000256" key="2">
    <source>
        <dbReference type="ARBA" id="ARBA00022475"/>
    </source>
</evidence>
<evidence type="ECO:0000256" key="4">
    <source>
        <dbReference type="ARBA" id="ARBA00022679"/>
    </source>
</evidence>
<evidence type="ECO:0000256" key="7">
    <source>
        <dbReference type="ARBA" id="ARBA00023136"/>
    </source>
</evidence>
<reference evidence="10" key="1">
    <citation type="submission" date="2022-07" db="EMBL/GenBank/DDBJ databases">
        <title>Enhanced cultured diversity of the mouse gut microbiota enables custom-made synthetic communities.</title>
        <authorList>
            <person name="Afrizal A."/>
        </authorList>
    </citation>
    <scope>NUCLEOTIDE SEQUENCE</scope>
    <source>
        <strain evidence="10">DSM 28593</strain>
    </source>
</reference>
<dbReference type="PANTHER" id="PTHR33908">
    <property type="entry name" value="MANNOSYLTRANSFERASE YKCB-RELATED"/>
    <property type="match status" value="1"/>
</dbReference>
<feature type="transmembrane region" description="Helical" evidence="8">
    <location>
        <begin position="97"/>
        <end position="113"/>
    </location>
</feature>
<evidence type="ECO:0000256" key="3">
    <source>
        <dbReference type="ARBA" id="ARBA00022676"/>
    </source>
</evidence>
<dbReference type="GO" id="GO:0005886">
    <property type="term" value="C:plasma membrane"/>
    <property type="evidence" value="ECO:0007669"/>
    <property type="project" value="UniProtKB-SubCell"/>
</dbReference>
<name>A0AAE3L2P0_9FIRM</name>
<feature type="transmembrane region" description="Helical" evidence="8">
    <location>
        <begin position="290"/>
        <end position="307"/>
    </location>
</feature>
<keyword evidence="3 10" id="KW-0328">Glycosyltransferase</keyword>
<organism evidence="10 11">
    <name type="scientific">Irregularibacter muris</name>
    <dbReference type="NCBI Taxonomy" id="1796619"/>
    <lineage>
        <taxon>Bacteria</taxon>
        <taxon>Bacillati</taxon>
        <taxon>Bacillota</taxon>
        <taxon>Clostridia</taxon>
        <taxon>Eubacteriales</taxon>
        <taxon>Eubacteriaceae</taxon>
        <taxon>Irregularibacter</taxon>
    </lineage>
</organism>
<evidence type="ECO:0000256" key="6">
    <source>
        <dbReference type="ARBA" id="ARBA00022989"/>
    </source>
</evidence>
<evidence type="ECO:0000256" key="1">
    <source>
        <dbReference type="ARBA" id="ARBA00004651"/>
    </source>
</evidence>
<evidence type="ECO:0000313" key="11">
    <source>
        <dbReference type="Proteomes" id="UP001205748"/>
    </source>
</evidence>
<proteinExistence type="predicted"/>
<feature type="transmembrane region" description="Helical" evidence="8">
    <location>
        <begin position="237"/>
        <end position="254"/>
    </location>
</feature>
<evidence type="ECO:0000256" key="5">
    <source>
        <dbReference type="ARBA" id="ARBA00022692"/>
    </source>
</evidence>
<keyword evidence="6 8" id="KW-1133">Transmembrane helix</keyword>
<protein>
    <submittedName>
        <fullName evidence="10">Glycosyltransferase family 39 protein</fullName>
        <ecNumber evidence="10">2.4.-.-</ecNumber>
    </submittedName>
</protein>
<sequence length="469" mass="55101">MLTQRDFSVTEPFFDTYERHPHAIKLVFHWLQMIFIKIFGYHIFFLRLLSLLFSLASLYVFFLLGEKIFSSSKIALFITIILSLDLQYIYASHFARQEVMILFIMMFSLYILLRKEGQHTYTIDLIIGTTLGLGIGIHPNSFIAALAIGSFYLVLLWKGKIRWKNLLLLILVVALFASLFIVLSFSMDKSFLGHYQESGQKFGVHKSISEKLLNIGRFYKNIYLGKSVTYYMPHVKFQLILFALCFILTLAWLMKKKNHRDFHIKGITLVLLFIHLGMVIIGRYNVTSILFIFPFIYLLVAHVFIHITRHTSKLFLLLMIITLAGTSLHIPRYSSTYDQYINSIAPYVPREEKVLSNLNTQYYFRGDNLFDYRNLQFMKEQGISFEDYIASRKIKYILYYDEIDYIYEKNPIYNGVYGDVSSYYQDMQDFLHKKCQRVHSFTNSTYGTNISRLIDKKPWGISIFKVVGK</sequence>
<keyword evidence="4 10" id="KW-0808">Transferase</keyword>
<dbReference type="InterPro" id="IPR038731">
    <property type="entry name" value="RgtA/B/C-like"/>
</dbReference>